<keyword evidence="2" id="KW-0808">Transferase</keyword>
<feature type="compositionally biased region" description="Pro residues" evidence="3">
    <location>
        <begin position="218"/>
        <end position="227"/>
    </location>
</feature>
<evidence type="ECO:0000313" key="4">
    <source>
        <dbReference type="EMBL" id="GIM14749.1"/>
    </source>
</evidence>
<evidence type="ECO:0000256" key="1">
    <source>
        <dbReference type="ARBA" id="ARBA00010118"/>
    </source>
</evidence>
<comment type="similarity">
    <text evidence="1">Belongs to the glycosyltransferase 90 family.</text>
</comment>
<evidence type="ECO:0000313" key="5">
    <source>
        <dbReference type="Proteomes" id="UP000722791"/>
    </source>
</evidence>
<proteinExistence type="inferred from homology"/>
<dbReference type="PANTHER" id="PTHR12203:SF35">
    <property type="entry name" value="PROTEIN O-GLUCOSYLTRANSFERASE 1"/>
    <property type="match status" value="1"/>
</dbReference>
<accession>A0A8J4LYK6</accession>
<feature type="compositionally biased region" description="Low complexity" evidence="3">
    <location>
        <begin position="490"/>
        <end position="499"/>
    </location>
</feature>
<dbReference type="Proteomes" id="UP000722791">
    <property type="component" value="Unassembled WGS sequence"/>
</dbReference>
<protein>
    <submittedName>
        <fullName evidence="4">Uncharacterized protein</fullName>
    </submittedName>
</protein>
<feature type="compositionally biased region" description="Gly residues" evidence="3">
    <location>
        <begin position="474"/>
        <end position="485"/>
    </location>
</feature>
<comment type="caution">
    <text evidence="4">The sequence shown here is derived from an EMBL/GenBank/DDBJ whole genome shotgun (WGS) entry which is preliminary data.</text>
</comment>
<dbReference type="Pfam" id="PF05686">
    <property type="entry name" value="Glyco_transf_90"/>
    <property type="match status" value="1"/>
</dbReference>
<gene>
    <name evidence="4" type="ORF">Vretimale_17544</name>
</gene>
<dbReference type="PANTHER" id="PTHR12203">
    <property type="entry name" value="KDEL LYS-ASP-GLU-LEU CONTAINING - RELATED"/>
    <property type="match status" value="1"/>
</dbReference>
<dbReference type="InterPro" id="IPR006598">
    <property type="entry name" value="CAP10"/>
</dbReference>
<feature type="compositionally biased region" description="Basic and acidic residues" evidence="3">
    <location>
        <begin position="510"/>
        <end position="526"/>
    </location>
</feature>
<dbReference type="GO" id="GO:0016740">
    <property type="term" value="F:transferase activity"/>
    <property type="evidence" value="ECO:0007669"/>
    <property type="project" value="UniProtKB-KW"/>
</dbReference>
<dbReference type="EMBL" id="BNCQ01000059">
    <property type="protein sequence ID" value="GIM14749.1"/>
    <property type="molecule type" value="Genomic_DNA"/>
</dbReference>
<name>A0A8J4LYK6_9CHLO</name>
<feature type="region of interest" description="Disordered" evidence="3">
    <location>
        <begin position="193"/>
        <end position="239"/>
    </location>
</feature>
<sequence length="598" mass="67431">MTKQIRHIAPPTSFIQTSLLQPEPNAAVATTWHGQRPPQLQPALPTPPCLFLAFCFLLIVLATPWTSPATATATASSPNTTELRNHCQRFNAFEPGIAEDLLPWYDDAGISEGLMDRTLRERTMQARVPGLPLCIRGGRLFVINGSAQSISNVMPWQAENIIVYAWALSRLVSRWDTALPDVEFVVETMDMPFQDLGPTSAPRAEEQRGSSEEGEEAVPPPPLPPSPEDAEGGVWGEPHGRLPVMRHCKTASSPDITVPTFHLYTLHFDEDFLEAIEQMNSDYPWEARVNQAFAAGVAYHREQRIPSTTRQWDGIHKGEVVRDVRGAFSTYLRNELCHPNITYTPMPLRMHEWAQYKMVMNIDGITCSSRMFQLLSLGSVVLREQSGYFAFYDKLLRKFEHYVPFWSHRPREVVWAYNWVLANDAAARAIASRGQQFTRHFLNREALECYWALLLQQYAQLLRFTPGERSDNGDSGGGGSGSGGGDGRKMQAQHQQRPQQRLERRRWLRKEKGGKKGAEKDVEDQRLVLGGGGDGGEGEGEDVGERGPRRLRQLELVPIMEWLEAQDGTVRDWAPGHVMERVHSLSLLPENRHDMMPP</sequence>
<evidence type="ECO:0000256" key="2">
    <source>
        <dbReference type="ARBA" id="ARBA00022679"/>
    </source>
</evidence>
<organism evidence="4 5">
    <name type="scientific">Volvox reticuliferus</name>
    <dbReference type="NCBI Taxonomy" id="1737510"/>
    <lineage>
        <taxon>Eukaryota</taxon>
        <taxon>Viridiplantae</taxon>
        <taxon>Chlorophyta</taxon>
        <taxon>core chlorophytes</taxon>
        <taxon>Chlorophyceae</taxon>
        <taxon>CS clade</taxon>
        <taxon>Chlamydomonadales</taxon>
        <taxon>Volvocaceae</taxon>
        <taxon>Volvox</taxon>
    </lineage>
</organism>
<feature type="region of interest" description="Disordered" evidence="3">
    <location>
        <begin position="466"/>
        <end position="548"/>
    </location>
</feature>
<reference evidence="4" key="1">
    <citation type="journal article" date="2021" name="Proc. Natl. Acad. Sci. U.S.A.">
        <title>Three genomes in the algal genus Volvox reveal the fate of a haploid sex-determining region after a transition to homothallism.</title>
        <authorList>
            <person name="Yamamoto K."/>
            <person name="Hamaji T."/>
            <person name="Kawai-Toyooka H."/>
            <person name="Matsuzaki R."/>
            <person name="Takahashi F."/>
            <person name="Nishimura Y."/>
            <person name="Kawachi M."/>
            <person name="Noguchi H."/>
            <person name="Minakuchi Y."/>
            <person name="Umen J.G."/>
            <person name="Toyoda A."/>
            <person name="Nozaki H."/>
        </authorList>
    </citation>
    <scope>NUCLEOTIDE SEQUENCE</scope>
    <source>
        <strain evidence="4">NIES-3785</strain>
    </source>
</reference>
<dbReference type="InterPro" id="IPR051091">
    <property type="entry name" value="O-Glucosyltr/Glycosyltrsf_90"/>
</dbReference>
<dbReference type="SMART" id="SM00672">
    <property type="entry name" value="CAP10"/>
    <property type="match status" value="1"/>
</dbReference>
<dbReference type="OrthoDB" id="541052at2759"/>
<evidence type="ECO:0000256" key="3">
    <source>
        <dbReference type="SAM" id="MobiDB-lite"/>
    </source>
</evidence>
<dbReference type="AlphaFoldDB" id="A0A8J4LYK6"/>